<accession>A0A645ITD2</accession>
<name>A0A645ITD2_9ZZZZ</name>
<proteinExistence type="predicted"/>
<gene>
    <name evidence="2" type="ORF">SDC9_201781</name>
</gene>
<keyword evidence="1" id="KW-1133">Transmembrane helix</keyword>
<reference evidence="2" key="1">
    <citation type="submission" date="2019-08" db="EMBL/GenBank/DDBJ databases">
        <authorList>
            <person name="Kucharzyk K."/>
            <person name="Murdoch R.W."/>
            <person name="Higgins S."/>
            <person name="Loffler F."/>
        </authorList>
    </citation>
    <scope>NUCLEOTIDE SEQUENCE</scope>
</reference>
<sequence length="85" mass="8937">MLKILFALAYVAIVGAVVLRALPLYSLLTLLTIIPLAKNVKAFVANPTKKDTFGAIVGSFVMINVALALTIGLGVLDASFLHLLA</sequence>
<feature type="transmembrane region" description="Helical" evidence="1">
    <location>
        <begin position="7"/>
        <end position="33"/>
    </location>
</feature>
<evidence type="ECO:0000256" key="1">
    <source>
        <dbReference type="SAM" id="Phobius"/>
    </source>
</evidence>
<keyword evidence="1" id="KW-0812">Transmembrane</keyword>
<feature type="transmembrane region" description="Helical" evidence="1">
    <location>
        <begin position="53"/>
        <end position="76"/>
    </location>
</feature>
<keyword evidence="1" id="KW-0472">Membrane</keyword>
<protein>
    <recommendedName>
        <fullName evidence="3">1,4-dihydroxy-2-naphthoate polyprenyltransferase</fullName>
    </recommendedName>
</protein>
<dbReference type="AlphaFoldDB" id="A0A645ITD2"/>
<dbReference type="EMBL" id="VSSQ01122019">
    <property type="protein sequence ID" value="MPN54112.1"/>
    <property type="molecule type" value="Genomic_DNA"/>
</dbReference>
<organism evidence="2">
    <name type="scientific">bioreactor metagenome</name>
    <dbReference type="NCBI Taxonomy" id="1076179"/>
    <lineage>
        <taxon>unclassified sequences</taxon>
        <taxon>metagenomes</taxon>
        <taxon>ecological metagenomes</taxon>
    </lineage>
</organism>
<comment type="caution">
    <text evidence="2">The sequence shown here is derived from an EMBL/GenBank/DDBJ whole genome shotgun (WGS) entry which is preliminary data.</text>
</comment>
<evidence type="ECO:0008006" key="3">
    <source>
        <dbReference type="Google" id="ProtNLM"/>
    </source>
</evidence>
<evidence type="ECO:0000313" key="2">
    <source>
        <dbReference type="EMBL" id="MPN54112.1"/>
    </source>
</evidence>